<evidence type="ECO:0000256" key="1">
    <source>
        <dbReference type="ARBA" id="ARBA00022630"/>
    </source>
</evidence>
<dbReference type="STRING" id="47427.A0A2H3CXS4"/>
<dbReference type="OMA" id="FEIRKSD"/>
<dbReference type="OrthoDB" id="417877at2759"/>
<dbReference type="GO" id="GO:0016491">
    <property type="term" value="F:oxidoreductase activity"/>
    <property type="evidence" value="ECO:0007669"/>
    <property type="project" value="UniProtKB-KW"/>
</dbReference>
<dbReference type="EMBL" id="KZ293707">
    <property type="protein sequence ID" value="PBK83288.1"/>
    <property type="molecule type" value="Genomic_DNA"/>
</dbReference>
<dbReference type="InterPro" id="IPR002938">
    <property type="entry name" value="FAD-bd"/>
</dbReference>
<gene>
    <name evidence="5" type="ORF">ARMGADRAFT_1170532</name>
</gene>
<sequence>MAELKQKLRVAIIGGGVGGLTCAIALKDCRWLDVDLYESASILTEIGAGITLWHRTWTILKNLGLEKDFLEITDEKPRDEPGPVFMFRLGDSASGFDLCELMSTGAFFAGARGFHRHDVQKALLKNLPPGVKCHLSHRLLSYSETKDGIQLEFQNGRTALCNLLIAADGIKSIVRAKLMAKLYPEIDSKFNAPIFSGTLAYRGLFPVDELAKRWPGHRALKKRMMYCGKNKHVVVYPVSQGRFINVVAFSSVLSDEGKPFDGPFIAEANKDEMMSNFLDWEDEVKVLLQCIDNPTVWAIHALNPLKLYASDRVVLLGDAAHAMTPHLGAGAGQAVEDAYVLGSLLSKSAATLESIPKVLAAYNKIRQPYGNYILTTAKGEGLLYEFNAPGFEYIRDGGDRLKPREMEDMMEKVKEGWAWAWSTLDLDQEEAKAL</sequence>
<dbReference type="GO" id="GO:0044550">
    <property type="term" value="P:secondary metabolite biosynthetic process"/>
    <property type="evidence" value="ECO:0007669"/>
    <property type="project" value="TreeGrafter"/>
</dbReference>
<organism evidence="5 6">
    <name type="scientific">Armillaria gallica</name>
    <name type="common">Bulbous honey fungus</name>
    <name type="synonym">Armillaria bulbosa</name>
    <dbReference type="NCBI Taxonomy" id="47427"/>
    <lineage>
        <taxon>Eukaryota</taxon>
        <taxon>Fungi</taxon>
        <taxon>Dikarya</taxon>
        <taxon>Basidiomycota</taxon>
        <taxon>Agaricomycotina</taxon>
        <taxon>Agaricomycetes</taxon>
        <taxon>Agaricomycetidae</taxon>
        <taxon>Agaricales</taxon>
        <taxon>Marasmiineae</taxon>
        <taxon>Physalacriaceae</taxon>
        <taxon>Armillaria</taxon>
    </lineage>
</organism>
<keyword evidence="2" id="KW-0274">FAD</keyword>
<accession>A0A2H3CXS4</accession>
<dbReference type="Gene3D" id="3.50.50.60">
    <property type="entry name" value="FAD/NAD(P)-binding domain"/>
    <property type="match status" value="1"/>
</dbReference>
<name>A0A2H3CXS4_ARMGA</name>
<dbReference type="Pfam" id="PF01494">
    <property type="entry name" value="FAD_binding_3"/>
    <property type="match status" value="1"/>
</dbReference>
<evidence type="ECO:0000256" key="3">
    <source>
        <dbReference type="ARBA" id="ARBA00023002"/>
    </source>
</evidence>
<evidence type="ECO:0000256" key="2">
    <source>
        <dbReference type="ARBA" id="ARBA00022827"/>
    </source>
</evidence>
<dbReference type="PANTHER" id="PTHR46720">
    <property type="entry name" value="HYDROXYLASE, PUTATIVE (AFU_ORTHOLOGUE AFUA_3G01460)-RELATED"/>
    <property type="match status" value="1"/>
</dbReference>
<dbReference type="GO" id="GO:0071949">
    <property type="term" value="F:FAD binding"/>
    <property type="evidence" value="ECO:0007669"/>
    <property type="project" value="InterPro"/>
</dbReference>
<evidence type="ECO:0000259" key="4">
    <source>
        <dbReference type="Pfam" id="PF01494"/>
    </source>
</evidence>
<keyword evidence="3" id="KW-0560">Oxidoreductase</keyword>
<feature type="domain" description="FAD-binding" evidence="4">
    <location>
        <begin position="8"/>
        <end position="373"/>
    </location>
</feature>
<dbReference type="AlphaFoldDB" id="A0A2H3CXS4"/>
<dbReference type="PRINTS" id="PR00420">
    <property type="entry name" value="RNGMNOXGNASE"/>
</dbReference>
<dbReference type="SUPFAM" id="SSF54373">
    <property type="entry name" value="FAD-linked reductases, C-terminal domain"/>
    <property type="match status" value="1"/>
</dbReference>
<evidence type="ECO:0000313" key="5">
    <source>
        <dbReference type="EMBL" id="PBK83288.1"/>
    </source>
</evidence>
<dbReference type="PANTHER" id="PTHR46720:SF3">
    <property type="entry name" value="FAD-BINDING DOMAIN-CONTAINING PROTEIN-RELATED"/>
    <property type="match status" value="1"/>
</dbReference>
<dbReference type="SUPFAM" id="SSF51905">
    <property type="entry name" value="FAD/NAD(P)-binding domain"/>
    <property type="match status" value="1"/>
</dbReference>
<protein>
    <submittedName>
        <fullName evidence="5">FAD/NAD(P)-binding domain-containing protein</fullName>
    </submittedName>
</protein>
<proteinExistence type="predicted"/>
<keyword evidence="6" id="KW-1185">Reference proteome</keyword>
<dbReference type="Proteomes" id="UP000217790">
    <property type="component" value="Unassembled WGS sequence"/>
</dbReference>
<dbReference type="InParanoid" id="A0A2H3CXS4"/>
<keyword evidence="1" id="KW-0285">Flavoprotein</keyword>
<dbReference type="InterPro" id="IPR036188">
    <property type="entry name" value="FAD/NAD-bd_sf"/>
</dbReference>
<dbReference type="InterPro" id="IPR051104">
    <property type="entry name" value="FAD_monoxygenase"/>
</dbReference>
<evidence type="ECO:0000313" key="6">
    <source>
        <dbReference type="Proteomes" id="UP000217790"/>
    </source>
</evidence>
<reference evidence="6" key="1">
    <citation type="journal article" date="2017" name="Nat. Ecol. Evol.">
        <title>Genome expansion and lineage-specific genetic innovations in the forest pathogenic fungi Armillaria.</title>
        <authorList>
            <person name="Sipos G."/>
            <person name="Prasanna A.N."/>
            <person name="Walter M.C."/>
            <person name="O'Connor E."/>
            <person name="Balint B."/>
            <person name="Krizsan K."/>
            <person name="Kiss B."/>
            <person name="Hess J."/>
            <person name="Varga T."/>
            <person name="Slot J."/>
            <person name="Riley R."/>
            <person name="Boka B."/>
            <person name="Rigling D."/>
            <person name="Barry K."/>
            <person name="Lee J."/>
            <person name="Mihaltcheva S."/>
            <person name="LaButti K."/>
            <person name="Lipzen A."/>
            <person name="Waldron R."/>
            <person name="Moloney N.M."/>
            <person name="Sperisen C."/>
            <person name="Kredics L."/>
            <person name="Vagvoelgyi C."/>
            <person name="Patrignani A."/>
            <person name="Fitzpatrick D."/>
            <person name="Nagy I."/>
            <person name="Doyle S."/>
            <person name="Anderson J.B."/>
            <person name="Grigoriev I.V."/>
            <person name="Gueldener U."/>
            <person name="Muensterkoetter M."/>
            <person name="Nagy L.G."/>
        </authorList>
    </citation>
    <scope>NUCLEOTIDE SEQUENCE [LARGE SCALE GENOMIC DNA]</scope>
    <source>
        <strain evidence="6">Ar21-2</strain>
    </source>
</reference>